<organism evidence="1 2">
    <name type="scientific">Legionella fallonii LLAP-10</name>
    <dbReference type="NCBI Taxonomy" id="1212491"/>
    <lineage>
        <taxon>Bacteria</taxon>
        <taxon>Pseudomonadati</taxon>
        <taxon>Pseudomonadota</taxon>
        <taxon>Gammaproteobacteria</taxon>
        <taxon>Legionellales</taxon>
        <taxon>Legionellaceae</taxon>
        <taxon>Legionella</taxon>
    </lineage>
</organism>
<dbReference type="EMBL" id="LN614827">
    <property type="protein sequence ID" value="CEG56863.1"/>
    <property type="molecule type" value="Genomic_DNA"/>
</dbReference>
<dbReference type="HOGENOM" id="CLU_3100312_0_0_6"/>
<evidence type="ECO:0000313" key="2">
    <source>
        <dbReference type="Proteomes" id="UP000032430"/>
    </source>
</evidence>
<dbReference type="KEGG" id="lfa:LFA_1444"/>
<accession>A0A098G332</accession>
<reference evidence="2" key="1">
    <citation type="submission" date="2014-09" db="EMBL/GenBank/DDBJ databases">
        <authorList>
            <person name="Gomez-Valero L."/>
        </authorList>
    </citation>
    <scope>NUCLEOTIDE SEQUENCE [LARGE SCALE GENOMIC DNA]</scope>
    <source>
        <strain evidence="2">ATCC700992</strain>
    </source>
</reference>
<dbReference type="AlphaFoldDB" id="A0A098G332"/>
<sequence>MVSVINYITADADIVAEDITDAATKAHQALNEPEMMAISFPESKQASTFYA</sequence>
<keyword evidence="2" id="KW-1185">Reference proteome</keyword>
<name>A0A098G332_9GAMM</name>
<evidence type="ECO:0000313" key="1">
    <source>
        <dbReference type="EMBL" id="CEG56863.1"/>
    </source>
</evidence>
<proteinExistence type="predicted"/>
<gene>
    <name evidence="1" type="ORF">LFA_1444</name>
</gene>
<dbReference type="Proteomes" id="UP000032430">
    <property type="component" value="Chromosome I"/>
</dbReference>
<protein>
    <submittedName>
        <fullName evidence="1">Uncharacterized protein</fullName>
    </submittedName>
</protein>